<evidence type="ECO:0000256" key="8">
    <source>
        <dbReference type="ARBA" id="ARBA00022741"/>
    </source>
</evidence>
<dbReference type="PROSITE" id="PS50109">
    <property type="entry name" value="HIS_KIN"/>
    <property type="match status" value="1"/>
</dbReference>
<dbReference type="SUPFAM" id="SSF158472">
    <property type="entry name" value="HAMP domain-like"/>
    <property type="match status" value="1"/>
</dbReference>
<sequence>MKNGKSSVWTNVLGLLYKRLHSIAVRLFVLFFVSIIVPVLIGGYLSYEKSTKMIEEQVSNVASLTIRQVSDKLNFIVKGLDNTSMRLVGSKLIQDALQGKNAATPYENAKLNNDAKDLVISLITNSPEIMDIFILDVNKQNSIASSGFQGVIDPWETEWYRKTIEANGTAVWFGLNDRSYLKGTDMGIPVFGLGRAVKDVDSGKTFGVLFIEVRGSVLMEALDGIQFGQTGFTYVTDPNNQFVYHPQKENYGEISNLELPNRTGVMEMNGTETLVIPGTLDNGWRVAGIIPIRELIADSIAIRELTVWIALASVLVAVVMGYYVAYKIGRPLVYLSKLMKQGEAGDLTVRSKLTGRNEIGQLSRSFNKMIRQIGVLVERIAEEENEKKKAEIRAMRYQINPHFLYNTLNSIRWMARLQRTDDVADAISTLVPLLEASLERNGSFVKLGEDFDLLRKYMIIQQYRYDNKIMLEIHCPPELSEISIPRMLLQPIVENAIFHGIAPKEEEGMIRVTVNREGDDAVIVIQDDGIGIEETKLPHLLSGTSSTRMNGMTRIGLFHVHQTLQLYFGAGYGLRVQSEVGKGTFVRIHIPIRRGDSHVQSAAG</sequence>
<dbReference type="SUPFAM" id="SSF55874">
    <property type="entry name" value="ATPase domain of HSP90 chaperone/DNA topoisomerase II/histidine kinase"/>
    <property type="match status" value="1"/>
</dbReference>
<evidence type="ECO:0000256" key="15">
    <source>
        <dbReference type="SAM" id="Phobius"/>
    </source>
</evidence>
<dbReference type="EC" id="2.7.13.3" evidence="3"/>
<keyword evidence="12" id="KW-0902">Two-component regulatory system</keyword>
<dbReference type="SMART" id="SM00304">
    <property type="entry name" value="HAMP"/>
    <property type="match status" value="1"/>
</dbReference>
<keyword evidence="10" id="KW-0067">ATP-binding</keyword>
<dbReference type="Pfam" id="PF02743">
    <property type="entry name" value="dCache_1"/>
    <property type="match status" value="1"/>
</dbReference>
<dbReference type="InterPro" id="IPR003594">
    <property type="entry name" value="HATPase_dom"/>
</dbReference>
<feature type="coiled-coil region" evidence="14">
    <location>
        <begin position="373"/>
        <end position="400"/>
    </location>
</feature>
<evidence type="ECO:0000256" key="4">
    <source>
        <dbReference type="ARBA" id="ARBA00022475"/>
    </source>
</evidence>
<dbReference type="InterPro" id="IPR036890">
    <property type="entry name" value="HATPase_C_sf"/>
</dbReference>
<proteinExistence type="predicted"/>
<dbReference type="Pfam" id="PF06580">
    <property type="entry name" value="His_kinase"/>
    <property type="match status" value="1"/>
</dbReference>
<dbReference type="PANTHER" id="PTHR34220:SF7">
    <property type="entry name" value="SENSOR HISTIDINE KINASE YPDA"/>
    <property type="match status" value="1"/>
</dbReference>
<evidence type="ECO:0000256" key="10">
    <source>
        <dbReference type="ARBA" id="ARBA00022840"/>
    </source>
</evidence>
<keyword evidence="8" id="KW-0547">Nucleotide-binding</keyword>
<dbReference type="InterPro" id="IPR050640">
    <property type="entry name" value="Bact_2-comp_sensor_kinase"/>
</dbReference>
<keyword evidence="14" id="KW-0175">Coiled coil</keyword>
<dbReference type="EMBL" id="JAUMKJ010000028">
    <property type="protein sequence ID" value="MDO3679561.1"/>
    <property type="molecule type" value="Genomic_DNA"/>
</dbReference>
<evidence type="ECO:0000259" key="17">
    <source>
        <dbReference type="PROSITE" id="PS50885"/>
    </source>
</evidence>
<dbReference type="GO" id="GO:0004673">
    <property type="term" value="F:protein histidine kinase activity"/>
    <property type="evidence" value="ECO:0007669"/>
    <property type="project" value="UniProtKB-EC"/>
</dbReference>
<organism evidence="18 19">
    <name type="scientific">Paenibacillus ehimensis</name>
    <dbReference type="NCBI Taxonomy" id="79264"/>
    <lineage>
        <taxon>Bacteria</taxon>
        <taxon>Bacillati</taxon>
        <taxon>Bacillota</taxon>
        <taxon>Bacilli</taxon>
        <taxon>Bacillales</taxon>
        <taxon>Paenibacillaceae</taxon>
        <taxon>Paenibacillus</taxon>
    </lineage>
</organism>
<dbReference type="InterPro" id="IPR003660">
    <property type="entry name" value="HAMP_dom"/>
</dbReference>
<evidence type="ECO:0000256" key="9">
    <source>
        <dbReference type="ARBA" id="ARBA00022777"/>
    </source>
</evidence>
<comment type="caution">
    <text evidence="18">The sequence shown here is derived from an EMBL/GenBank/DDBJ whole genome shotgun (WGS) entry which is preliminary data.</text>
</comment>
<dbReference type="InterPro" id="IPR005467">
    <property type="entry name" value="His_kinase_dom"/>
</dbReference>
<dbReference type="RefSeq" id="WP_302879750.1">
    <property type="nucleotide sequence ID" value="NZ_JAUMKJ010000028.1"/>
</dbReference>
<name>A0ABT8VF27_9BACL</name>
<evidence type="ECO:0000313" key="18">
    <source>
        <dbReference type="EMBL" id="MDO3679561.1"/>
    </source>
</evidence>
<comment type="catalytic activity">
    <reaction evidence="1">
        <text>ATP + protein L-histidine = ADP + protein N-phospho-L-histidine.</text>
        <dbReference type="EC" id="2.7.13.3"/>
    </reaction>
</comment>
<keyword evidence="6 18" id="KW-0808">Transferase</keyword>
<dbReference type="Pfam" id="PF00672">
    <property type="entry name" value="HAMP"/>
    <property type="match status" value="1"/>
</dbReference>
<evidence type="ECO:0000256" key="7">
    <source>
        <dbReference type="ARBA" id="ARBA00022692"/>
    </source>
</evidence>
<evidence type="ECO:0000256" key="11">
    <source>
        <dbReference type="ARBA" id="ARBA00022989"/>
    </source>
</evidence>
<protein>
    <recommendedName>
        <fullName evidence="3">histidine kinase</fullName>
        <ecNumber evidence="3">2.7.13.3</ecNumber>
    </recommendedName>
</protein>
<reference evidence="18" key="1">
    <citation type="submission" date="2023-07" db="EMBL/GenBank/DDBJ databases">
        <authorList>
            <person name="Aktuganov G."/>
            <person name="Boyko T."/>
            <person name="Delegan Y."/>
            <person name="Galimzianova N."/>
            <person name="Gilvanova E."/>
            <person name="Korobov V."/>
            <person name="Kuzmina L."/>
            <person name="Melentiev A."/>
            <person name="Milman P."/>
            <person name="Ryabova A."/>
            <person name="Stupak E."/>
            <person name="Yasakov T."/>
            <person name="Zharikova N."/>
            <person name="Zhurenko E."/>
        </authorList>
    </citation>
    <scope>NUCLEOTIDE SEQUENCE</scope>
    <source>
        <strain evidence="18">IB-739</strain>
    </source>
</reference>
<dbReference type="InterPro" id="IPR010559">
    <property type="entry name" value="Sig_transdc_His_kin_internal"/>
</dbReference>
<evidence type="ECO:0000256" key="14">
    <source>
        <dbReference type="SAM" id="Coils"/>
    </source>
</evidence>
<dbReference type="Proteomes" id="UP001168883">
    <property type="component" value="Unassembled WGS sequence"/>
</dbReference>
<feature type="domain" description="HAMP" evidence="17">
    <location>
        <begin position="326"/>
        <end position="378"/>
    </location>
</feature>
<evidence type="ECO:0000256" key="3">
    <source>
        <dbReference type="ARBA" id="ARBA00012438"/>
    </source>
</evidence>
<dbReference type="Pfam" id="PF02518">
    <property type="entry name" value="HATPase_c"/>
    <property type="match status" value="1"/>
</dbReference>
<keyword evidence="13 15" id="KW-0472">Membrane</keyword>
<dbReference type="CDD" id="cd06225">
    <property type="entry name" value="HAMP"/>
    <property type="match status" value="1"/>
</dbReference>
<dbReference type="InterPro" id="IPR033479">
    <property type="entry name" value="dCache_1"/>
</dbReference>
<evidence type="ECO:0000313" key="19">
    <source>
        <dbReference type="Proteomes" id="UP001168883"/>
    </source>
</evidence>
<keyword evidence="19" id="KW-1185">Reference proteome</keyword>
<evidence type="ECO:0000259" key="16">
    <source>
        <dbReference type="PROSITE" id="PS50109"/>
    </source>
</evidence>
<keyword evidence="9 18" id="KW-0418">Kinase</keyword>
<feature type="transmembrane region" description="Helical" evidence="15">
    <location>
        <begin position="23"/>
        <end position="47"/>
    </location>
</feature>
<dbReference type="PANTHER" id="PTHR34220">
    <property type="entry name" value="SENSOR HISTIDINE KINASE YPDA"/>
    <property type="match status" value="1"/>
</dbReference>
<accession>A0ABT8VF27</accession>
<dbReference type="Gene3D" id="3.30.450.20">
    <property type="entry name" value="PAS domain"/>
    <property type="match status" value="1"/>
</dbReference>
<evidence type="ECO:0000256" key="6">
    <source>
        <dbReference type="ARBA" id="ARBA00022679"/>
    </source>
</evidence>
<feature type="domain" description="Histidine kinase" evidence="16">
    <location>
        <begin position="466"/>
        <end position="594"/>
    </location>
</feature>
<evidence type="ECO:0000256" key="13">
    <source>
        <dbReference type="ARBA" id="ARBA00023136"/>
    </source>
</evidence>
<evidence type="ECO:0000256" key="5">
    <source>
        <dbReference type="ARBA" id="ARBA00022553"/>
    </source>
</evidence>
<keyword evidence="5" id="KW-0597">Phosphoprotein</keyword>
<gene>
    <name evidence="18" type="ORF">Q3C12_21350</name>
</gene>
<feature type="transmembrane region" description="Helical" evidence="15">
    <location>
        <begin position="305"/>
        <end position="325"/>
    </location>
</feature>
<dbReference type="Gene3D" id="3.30.565.10">
    <property type="entry name" value="Histidine kinase-like ATPase, C-terminal domain"/>
    <property type="match status" value="1"/>
</dbReference>
<dbReference type="SMART" id="SM00387">
    <property type="entry name" value="HATPase_c"/>
    <property type="match status" value="1"/>
</dbReference>
<keyword evidence="4" id="KW-1003">Cell membrane</keyword>
<dbReference type="PRINTS" id="PR00344">
    <property type="entry name" value="BCTRLSENSOR"/>
</dbReference>
<keyword evidence="7 15" id="KW-0812">Transmembrane</keyword>
<evidence type="ECO:0000256" key="12">
    <source>
        <dbReference type="ARBA" id="ARBA00023012"/>
    </source>
</evidence>
<keyword evidence="11 15" id="KW-1133">Transmembrane helix</keyword>
<evidence type="ECO:0000256" key="1">
    <source>
        <dbReference type="ARBA" id="ARBA00000085"/>
    </source>
</evidence>
<dbReference type="PROSITE" id="PS50885">
    <property type="entry name" value="HAMP"/>
    <property type="match status" value="1"/>
</dbReference>
<comment type="subcellular location">
    <subcellularLocation>
        <location evidence="2">Cell membrane</location>
        <topology evidence="2">Multi-pass membrane protein</topology>
    </subcellularLocation>
</comment>
<evidence type="ECO:0000256" key="2">
    <source>
        <dbReference type="ARBA" id="ARBA00004651"/>
    </source>
</evidence>
<dbReference type="InterPro" id="IPR004358">
    <property type="entry name" value="Sig_transdc_His_kin-like_C"/>
</dbReference>
<dbReference type="Gene3D" id="6.10.340.10">
    <property type="match status" value="1"/>
</dbReference>